<evidence type="ECO:0000256" key="3">
    <source>
        <dbReference type="ARBA" id="ARBA00022448"/>
    </source>
</evidence>
<dbReference type="GO" id="GO:0009279">
    <property type="term" value="C:cell outer membrane"/>
    <property type="evidence" value="ECO:0007669"/>
    <property type="project" value="UniProtKB-SubCell"/>
</dbReference>
<dbReference type="Pfam" id="PF13609">
    <property type="entry name" value="Porin_4"/>
    <property type="match status" value="1"/>
</dbReference>
<evidence type="ECO:0000256" key="1">
    <source>
        <dbReference type="ARBA" id="ARBA00004571"/>
    </source>
</evidence>
<evidence type="ECO:0000259" key="12">
    <source>
        <dbReference type="Pfam" id="PF13609"/>
    </source>
</evidence>
<keyword evidence="6 11" id="KW-0732">Signal</keyword>
<keyword evidence="3" id="KW-0813">Transport</keyword>
<dbReference type="PANTHER" id="PTHR34501:SF9">
    <property type="entry name" value="MAJOR OUTER MEMBRANE PROTEIN P.IA"/>
    <property type="match status" value="1"/>
</dbReference>
<evidence type="ECO:0000256" key="2">
    <source>
        <dbReference type="ARBA" id="ARBA00011233"/>
    </source>
</evidence>
<proteinExistence type="predicted"/>
<evidence type="ECO:0000256" key="5">
    <source>
        <dbReference type="ARBA" id="ARBA00022692"/>
    </source>
</evidence>
<reference evidence="13 14" key="1">
    <citation type="submission" date="2019-02" db="EMBL/GenBank/DDBJ databases">
        <title>Genomic Encyclopedia of Type Strains, Phase IV (KMG-IV): sequencing the most valuable type-strain genomes for metagenomic binning, comparative biology and taxonomic classification.</title>
        <authorList>
            <person name="Goeker M."/>
        </authorList>
    </citation>
    <scope>NUCLEOTIDE SEQUENCE [LARGE SCALE GENOMIC DNA]</scope>
    <source>
        <strain evidence="13 14">DSM 19570</strain>
    </source>
</reference>
<dbReference type="InterPro" id="IPR033900">
    <property type="entry name" value="Gram_neg_porin_domain"/>
</dbReference>
<dbReference type="Gene3D" id="2.40.160.10">
    <property type="entry name" value="Porin"/>
    <property type="match status" value="1"/>
</dbReference>
<dbReference type="Proteomes" id="UP000293671">
    <property type="component" value="Unassembled WGS sequence"/>
</dbReference>
<comment type="caution">
    <text evidence="13">The sequence shown here is derived from an EMBL/GenBank/DDBJ whole genome shotgun (WGS) entry which is preliminary data.</text>
</comment>
<organism evidence="13 14">
    <name type="scientific">Rivibacter subsaxonicus</name>
    <dbReference type="NCBI Taxonomy" id="457575"/>
    <lineage>
        <taxon>Bacteria</taxon>
        <taxon>Pseudomonadati</taxon>
        <taxon>Pseudomonadota</taxon>
        <taxon>Betaproteobacteria</taxon>
        <taxon>Burkholderiales</taxon>
        <taxon>Rivibacter</taxon>
    </lineage>
</organism>
<comment type="subunit">
    <text evidence="2">Homotrimer.</text>
</comment>
<dbReference type="CDD" id="cd00342">
    <property type="entry name" value="gram_neg_porins"/>
    <property type="match status" value="1"/>
</dbReference>
<dbReference type="PANTHER" id="PTHR34501">
    <property type="entry name" value="PROTEIN YDDL-RELATED"/>
    <property type="match status" value="1"/>
</dbReference>
<evidence type="ECO:0000256" key="4">
    <source>
        <dbReference type="ARBA" id="ARBA00022452"/>
    </source>
</evidence>
<dbReference type="OrthoDB" id="6975458at2"/>
<keyword evidence="8" id="KW-0626">Porin</keyword>
<dbReference type="InterPro" id="IPR002299">
    <property type="entry name" value="Porin_Neis"/>
</dbReference>
<feature type="domain" description="Porin" evidence="12">
    <location>
        <begin position="7"/>
        <end position="296"/>
    </location>
</feature>
<evidence type="ECO:0000256" key="10">
    <source>
        <dbReference type="ARBA" id="ARBA00023237"/>
    </source>
</evidence>
<dbReference type="PRINTS" id="PR00182">
    <property type="entry name" value="ECOLNEIPORIN"/>
</dbReference>
<keyword evidence="10" id="KW-0998">Cell outer membrane</keyword>
<feature type="signal peptide" evidence="11">
    <location>
        <begin position="1"/>
        <end position="20"/>
    </location>
</feature>
<dbReference type="RefSeq" id="WP_130431621.1">
    <property type="nucleotide sequence ID" value="NZ_SHKP01000005.1"/>
</dbReference>
<keyword evidence="14" id="KW-1185">Reference proteome</keyword>
<evidence type="ECO:0000313" key="13">
    <source>
        <dbReference type="EMBL" id="RZU01214.1"/>
    </source>
</evidence>
<dbReference type="PRINTS" id="PR00184">
    <property type="entry name" value="NEISSPPORIN"/>
</dbReference>
<dbReference type="GO" id="GO:0015288">
    <property type="term" value="F:porin activity"/>
    <property type="evidence" value="ECO:0007669"/>
    <property type="project" value="UniProtKB-KW"/>
</dbReference>
<sequence length="325" mass="34731">MKRIALAAALMAAFAGSAMAQSSVSLYGRINTSVEWQDNDTIDKTVMRNNASRWGLRGNEDLGGGLNAFFQLETGFGSDDGTGTGGFNRDAYVGLKSNALGQIQVGKFNSALYYATIDYIGMFNHNTGTTSEDNLYFLPVAQTNAVEYTSPKFGGFSFSLTATAGEGNINASKNYEGVVRWEAGNFYVAGGYVQSENGQTGAENNGWSVAASYGFGPFVVGASMNQPDIQGLGKAEHYALTGMWTMGALEFHGSVGYLTEFDIPGSEETTQFTLGVNYNLSKRTKLYAFYFMADNGTTAVIGTGNVPGIPQQDFSSIGVGIRHNF</sequence>
<accession>A0A4Q7VWT5</accession>
<dbReference type="GO" id="GO:0046930">
    <property type="term" value="C:pore complex"/>
    <property type="evidence" value="ECO:0007669"/>
    <property type="project" value="UniProtKB-KW"/>
</dbReference>
<dbReference type="EMBL" id="SHKP01000005">
    <property type="protein sequence ID" value="RZU01214.1"/>
    <property type="molecule type" value="Genomic_DNA"/>
</dbReference>
<comment type="subcellular location">
    <subcellularLocation>
        <location evidence="1">Cell outer membrane</location>
        <topology evidence="1">Multi-pass membrane protein</topology>
    </subcellularLocation>
</comment>
<dbReference type="AlphaFoldDB" id="A0A4Q7VWT5"/>
<feature type="chain" id="PRO_5020223386" evidence="11">
    <location>
        <begin position="21"/>
        <end position="325"/>
    </location>
</feature>
<evidence type="ECO:0000256" key="9">
    <source>
        <dbReference type="ARBA" id="ARBA00023136"/>
    </source>
</evidence>
<evidence type="ECO:0000256" key="8">
    <source>
        <dbReference type="ARBA" id="ARBA00023114"/>
    </source>
</evidence>
<dbReference type="InterPro" id="IPR001702">
    <property type="entry name" value="Porin_Gram-ve"/>
</dbReference>
<dbReference type="InterPro" id="IPR023614">
    <property type="entry name" value="Porin_dom_sf"/>
</dbReference>
<keyword evidence="7" id="KW-0406">Ion transport</keyword>
<name>A0A4Q7VWT5_9BURK</name>
<evidence type="ECO:0000256" key="6">
    <source>
        <dbReference type="ARBA" id="ARBA00022729"/>
    </source>
</evidence>
<dbReference type="InterPro" id="IPR050298">
    <property type="entry name" value="Gram-neg_bact_OMP"/>
</dbReference>
<gene>
    <name evidence="13" type="ORF">EV670_1930</name>
</gene>
<protein>
    <submittedName>
        <fullName evidence="13">Putative porin</fullName>
    </submittedName>
</protein>
<keyword evidence="9" id="KW-0472">Membrane</keyword>
<keyword evidence="5" id="KW-0812">Transmembrane</keyword>
<evidence type="ECO:0000256" key="7">
    <source>
        <dbReference type="ARBA" id="ARBA00023065"/>
    </source>
</evidence>
<evidence type="ECO:0000313" key="14">
    <source>
        <dbReference type="Proteomes" id="UP000293671"/>
    </source>
</evidence>
<keyword evidence="4" id="KW-1134">Transmembrane beta strand</keyword>
<evidence type="ECO:0000256" key="11">
    <source>
        <dbReference type="SAM" id="SignalP"/>
    </source>
</evidence>
<dbReference type="SUPFAM" id="SSF56935">
    <property type="entry name" value="Porins"/>
    <property type="match status" value="1"/>
</dbReference>
<dbReference type="GO" id="GO:0034220">
    <property type="term" value="P:monoatomic ion transmembrane transport"/>
    <property type="evidence" value="ECO:0007669"/>
    <property type="project" value="InterPro"/>
</dbReference>